<dbReference type="InterPro" id="IPR016035">
    <property type="entry name" value="Acyl_Trfase/lysoPLipase"/>
</dbReference>
<dbReference type="GO" id="GO:0016042">
    <property type="term" value="P:lipid catabolic process"/>
    <property type="evidence" value="ECO:0007669"/>
    <property type="project" value="UniProtKB-UniRule"/>
</dbReference>
<feature type="domain" description="PNPLA" evidence="14">
    <location>
        <begin position="784"/>
        <end position="945"/>
    </location>
</feature>
<feature type="transmembrane region" description="Helical" evidence="11">
    <location>
        <begin position="48"/>
        <end position="69"/>
    </location>
</feature>
<dbReference type="EMBL" id="CP060713">
    <property type="protein sequence ID" value="QNN52671.1"/>
    <property type="molecule type" value="Genomic_DNA"/>
</dbReference>
<keyword evidence="16" id="KW-1185">Reference proteome</keyword>
<dbReference type="Gene3D" id="2.60.120.10">
    <property type="entry name" value="Jelly Rolls"/>
    <property type="match status" value="1"/>
</dbReference>
<dbReference type="Gene3D" id="3.40.1090.10">
    <property type="entry name" value="Cytosolic phospholipase A2 catalytic domain"/>
    <property type="match status" value="2"/>
</dbReference>
<dbReference type="PANTHER" id="PTHR42718:SF48">
    <property type="entry name" value="CONSERVED TWO-DOMAIN MEMBRANE PROTEIN-RELATED"/>
    <property type="match status" value="1"/>
</dbReference>
<keyword evidence="7 9" id="KW-0443">Lipid metabolism</keyword>
<feature type="transmembrane region" description="Helical" evidence="11">
    <location>
        <begin position="110"/>
        <end position="128"/>
    </location>
</feature>
<dbReference type="GO" id="GO:0005886">
    <property type="term" value="C:plasma membrane"/>
    <property type="evidence" value="ECO:0007669"/>
    <property type="project" value="UniProtKB-SubCell"/>
</dbReference>
<evidence type="ECO:0000256" key="4">
    <source>
        <dbReference type="ARBA" id="ARBA00022475"/>
    </source>
</evidence>
<evidence type="ECO:0000256" key="3">
    <source>
        <dbReference type="ARBA" id="ARBA00022448"/>
    </source>
</evidence>
<evidence type="ECO:0000256" key="7">
    <source>
        <dbReference type="ARBA" id="ARBA00023098"/>
    </source>
</evidence>
<dbReference type="SUPFAM" id="SSF51206">
    <property type="entry name" value="cAMP-binding domain-like"/>
    <property type="match status" value="1"/>
</dbReference>
<feature type="domain" description="Major facilitator superfamily (MFS) profile" evidence="13">
    <location>
        <begin position="14"/>
        <end position="458"/>
    </location>
</feature>
<evidence type="ECO:0000256" key="2">
    <source>
        <dbReference type="ARBA" id="ARBA00006636"/>
    </source>
</evidence>
<evidence type="ECO:0000256" key="5">
    <source>
        <dbReference type="ARBA" id="ARBA00022692"/>
    </source>
</evidence>
<dbReference type="NCBIfam" id="TIGR00711">
    <property type="entry name" value="efflux_EmrB"/>
    <property type="match status" value="1"/>
</dbReference>
<dbReference type="KEGG" id="nmes:H9L09_19870"/>
<feature type="active site" description="Proton acceptor" evidence="9">
    <location>
        <position position="932"/>
    </location>
</feature>
<dbReference type="CDD" id="cd17321">
    <property type="entry name" value="MFS_MMR_MDR_like"/>
    <property type="match status" value="1"/>
</dbReference>
<feature type="transmembrane region" description="Helical" evidence="11">
    <location>
        <begin position="404"/>
        <end position="422"/>
    </location>
</feature>
<dbReference type="InterPro" id="IPR018488">
    <property type="entry name" value="cNMP-bd_CS"/>
</dbReference>
<feature type="domain" description="Cyclic nucleotide-binding" evidence="12">
    <location>
        <begin position="502"/>
        <end position="617"/>
    </location>
</feature>
<feature type="transmembrane region" description="Helical" evidence="11">
    <location>
        <begin position="332"/>
        <end position="350"/>
    </location>
</feature>
<evidence type="ECO:0000256" key="1">
    <source>
        <dbReference type="ARBA" id="ARBA00004651"/>
    </source>
</evidence>
<dbReference type="Proteomes" id="UP000515947">
    <property type="component" value="Chromosome"/>
</dbReference>
<keyword evidence="9" id="KW-0442">Lipid degradation</keyword>
<comment type="caution">
    <text evidence="9">Lacks conserved residue(s) required for the propagation of feature annotation.</text>
</comment>
<name>A0A7G9RAP6_9ACTN</name>
<feature type="transmembrane region" description="Helical" evidence="11">
    <location>
        <begin position="370"/>
        <end position="392"/>
    </location>
</feature>
<dbReference type="SUPFAM" id="SSF52151">
    <property type="entry name" value="FabD/lysophospholipase-like"/>
    <property type="match status" value="1"/>
</dbReference>
<keyword evidence="8 11" id="KW-0472">Membrane</keyword>
<accession>A0A7G9RAP6</accession>
<evidence type="ECO:0000256" key="9">
    <source>
        <dbReference type="PROSITE-ProRule" id="PRU01161"/>
    </source>
</evidence>
<evidence type="ECO:0000259" key="14">
    <source>
        <dbReference type="PROSITE" id="PS51635"/>
    </source>
</evidence>
<evidence type="ECO:0000256" key="8">
    <source>
        <dbReference type="ARBA" id="ARBA00023136"/>
    </source>
</evidence>
<dbReference type="InterPro" id="IPR004638">
    <property type="entry name" value="EmrB-like"/>
</dbReference>
<dbReference type="PROSITE" id="PS51635">
    <property type="entry name" value="PNPLA"/>
    <property type="match status" value="1"/>
</dbReference>
<dbReference type="PANTHER" id="PTHR42718">
    <property type="entry name" value="MAJOR FACILITATOR SUPERFAMILY MULTIDRUG TRANSPORTER MFSC"/>
    <property type="match status" value="1"/>
</dbReference>
<organism evidence="15 16">
    <name type="scientific">Nocardioides mesophilus</name>
    <dbReference type="NCBI Taxonomy" id="433659"/>
    <lineage>
        <taxon>Bacteria</taxon>
        <taxon>Bacillati</taxon>
        <taxon>Actinomycetota</taxon>
        <taxon>Actinomycetes</taxon>
        <taxon>Propionibacteriales</taxon>
        <taxon>Nocardioidaceae</taxon>
        <taxon>Nocardioides</taxon>
    </lineage>
</organism>
<dbReference type="Pfam" id="PF07690">
    <property type="entry name" value="MFS_1"/>
    <property type="match status" value="2"/>
</dbReference>
<proteinExistence type="inferred from homology"/>
<dbReference type="PROSITE" id="PS50850">
    <property type="entry name" value="MFS"/>
    <property type="match status" value="1"/>
</dbReference>
<dbReference type="InterPro" id="IPR011701">
    <property type="entry name" value="MFS"/>
</dbReference>
<dbReference type="InterPro" id="IPR002641">
    <property type="entry name" value="PNPLA_dom"/>
</dbReference>
<sequence length="1073" mass="111415">MAGSSGARVPASRVLLVSAFGAFLAFLDATIVNVAFPSIRESFPGQSIGGLSWVLNAYNIVFAAFLIVCGRLTDLLGRRRAFVTGVLLFTVASGLCGAAPTISLLVAARILQALGAALLVPASLALVVDAFPEERRAHAIGLWGATAAVAAGLGPPLGGVLVEAGGWRWAFLVNLPFGLAALWAARRQLVESRAPGRRTMPDLRGAALLAAAMALLNLAIIKGSDWGWTSTALLGSFAASLVLLGLFVMSSRAHRSPLLDAALLRIPSFSIASLATILAGLGFFAYLLTNILWLQYIWGYDVLHAGLALVPGALVAAVVASRLGPLADRHGYRLFVVPGALVWAGAYLWYHQRTGLEPAFWSEWFPGQVLSGIGVGATLPLLGSAALAAVPGGRYATASAVVSSARQLGGVLGIAILVVIVGDPSPATAVTAFRHGWVLSICAFLAVALLSLPLGKLRGVDEESEDDDEPAARIQASTRPVAGSSTPPGAGDSQTGLQGVALLAGLPEGARRRLEESARLVTVPAGAWLMREGDPPGSAYVVRRGRLEVHVDGRSVRELGAGAVLGELALLTGENRSASVRARRDSVVLEIPREAFEELLTTDPTASRVVLAQVAEQLRTAGAPTTFQPAAQPTVIAVVGLHPGSGAGAVADALFRRLSIHHTVTMCGVVGAEGLDRAERDHGRVLLLAEEGGEGGAAWRDFTLRQADAVVLVSRSDAPVPPAPLSPAPLRRPELVLAGTDPGPVDRVAWRAWADAWQVTVVDGDVTAGTRALADRLAGRSLGLVLGGGGARAFAHIGVLRELAEAGLHVDRVAGTSVGSLIAAVHASGLDGEALEELCYAELVRRNPFSDWRFPTRSLARGARISDGLQRAFGEAVIEGLPRQLATVSTDLVTRTRQVHREGRVTRAVQASLNLPVLFAPIADEEGRLLIDGGVLDNLPVDLLTERDEGPVVAVNIAMGGGSGSTRAAHATRRPARVPALGETLLRTMTIGSGGVVAAALARGAWVVTPPTLGVGLLEFHQFDRMVAAGRSAARLLLEEAGEGLGARLVAQEAPSTGLHESAPPDAEPVAAL</sequence>
<dbReference type="SUPFAM" id="SSF103473">
    <property type="entry name" value="MFS general substrate transporter"/>
    <property type="match status" value="1"/>
</dbReference>
<dbReference type="Pfam" id="PF00027">
    <property type="entry name" value="cNMP_binding"/>
    <property type="match status" value="1"/>
</dbReference>
<evidence type="ECO:0000313" key="16">
    <source>
        <dbReference type="Proteomes" id="UP000515947"/>
    </source>
</evidence>
<feature type="transmembrane region" description="Helical" evidence="11">
    <location>
        <begin position="14"/>
        <end position="36"/>
    </location>
</feature>
<evidence type="ECO:0000259" key="12">
    <source>
        <dbReference type="PROSITE" id="PS50042"/>
    </source>
</evidence>
<evidence type="ECO:0000256" key="10">
    <source>
        <dbReference type="SAM" id="MobiDB-lite"/>
    </source>
</evidence>
<dbReference type="SMART" id="SM00100">
    <property type="entry name" value="cNMP"/>
    <property type="match status" value="1"/>
</dbReference>
<feature type="compositionally biased region" description="Polar residues" evidence="10">
    <location>
        <begin position="475"/>
        <end position="494"/>
    </location>
</feature>
<keyword evidence="9" id="KW-0378">Hydrolase</keyword>
<gene>
    <name evidence="15" type="ORF">H9L09_19870</name>
</gene>
<keyword evidence="5 11" id="KW-0812">Transmembrane</keyword>
<evidence type="ECO:0000256" key="6">
    <source>
        <dbReference type="ARBA" id="ARBA00022989"/>
    </source>
</evidence>
<comment type="similarity">
    <text evidence="2">Belongs to the NTE family.</text>
</comment>
<dbReference type="GO" id="GO:0022857">
    <property type="term" value="F:transmembrane transporter activity"/>
    <property type="evidence" value="ECO:0007669"/>
    <property type="project" value="InterPro"/>
</dbReference>
<keyword evidence="4" id="KW-1003">Cell membrane</keyword>
<dbReference type="AlphaFoldDB" id="A0A7G9RAP6"/>
<feature type="short sequence motif" description="DGA/G" evidence="9">
    <location>
        <begin position="932"/>
        <end position="934"/>
    </location>
</feature>
<comment type="subcellular location">
    <subcellularLocation>
        <location evidence="1">Cell membrane</location>
        <topology evidence="1">Multi-pass membrane protein</topology>
    </subcellularLocation>
</comment>
<dbReference type="Pfam" id="PF01734">
    <property type="entry name" value="Patatin"/>
    <property type="match status" value="1"/>
</dbReference>
<dbReference type="Gene3D" id="1.20.1720.10">
    <property type="entry name" value="Multidrug resistance protein D"/>
    <property type="match status" value="1"/>
</dbReference>
<protein>
    <submittedName>
        <fullName evidence="15">DHA2 family efflux MFS transporter permease subunit</fullName>
    </submittedName>
</protein>
<feature type="region of interest" description="Disordered" evidence="10">
    <location>
        <begin position="460"/>
        <end position="494"/>
    </location>
</feature>
<dbReference type="InterPro" id="IPR036259">
    <property type="entry name" value="MFS_trans_sf"/>
</dbReference>
<dbReference type="PRINTS" id="PR01036">
    <property type="entry name" value="TCRTETB"/>
</dbReference>
<dbReference type="GO" id="GO:0004622">
    <property type="term" value="F:phosphatidylcholine lysophospholipase activity"/>
    <property type="evidence" value="ECO:0007669"/>
    <property type="project" value="UniProtKB-ARBA"/>
</dbReference>
<feature type="transmembrane region" description="Helical" evidence="11">
    <location>
        <begin position="302"/>
        <end position="320"/>
    </location>
</feature>
<feature type="transmembrane region" description="Helical" evidence="11">
    <location>
        <begin position="227"/>
        <end position="248"/>
    </location>
</feature>
<evidence type="ECO:0000256" key="11">
    <source>
        <dbReference type="SAM" id="Phobius"/>
    </source>
</evidence>
<feature type="transmembrane region" description="Helical" evidence="11">
    <location>
        <begin position="81"/>
        <end position="104"/>
    </location>
</feature>
<dbReference type="InterPro" id="IPR020846">
    <property type="entry name" value="MFS_dom"/>
</dbReference>
<dbReference type="Gene3D" id="1.20.1250.20">
    <property type="entry name" value="MFS general substrate transporter like domains"/>
    <property type="match status" value="1"/>
</dbReference>
<feature type="short sequence motif" description="GXSXG" evidence="9">
    <location>
        <begin position="815"/>
        <end position="819"/>
    </location>
</feature>
<dbReference type="PROSITE" id="PS00889">
    <property type="entry name" value="CNMP_BINDING_2"/>
    <property type="match status" value="1"/>
</dbReference>
<feature type="transmembrane region" description="Helical" evidence="11">
    <location>
        <begin position="167"/>
        <end position="185"/>
    </location>
</feature>
<dbReference type="InterPro" id="IPR014710">
    <property type="entry name" value="RmlC-like_jellyroll"/>
</dbReference>
<evidence type="ECO:0000313" key="15">
    <source>
        <dbReference type="EMBL" id="QNN52671.1"/>
    </source>
</evidence>
<feature type="transmembrane region" description="Helical" evidence="11">
    <location>
        <begin position="140"/>
        <end position="161"/>
    </location>
</feature>
<dbReference type="PROSITE" id="PS50042">
    <property type="entry name" value="CNMP_BINDING_3"/>
    <property type="match status" value="1"/>
</dbReference>
<feature type="transmembrane region" description="Helical" evidence="11">
    <location>
        <begin position="269"/>
        <end position="296"/>
    </location>
</feature>
<feature type="active site" description="Nucleophile" evidence="9">
    <location>
        <position position="817"/>
    </location>
</feature>
<feature type="transmembrane region" description="Helical" evidence="11">
    <location>
        <begin position="205"/>
        <end position="221"/>
    </location>
</feature>
<keyword evidence="6 11" id="KW-1133">Transmembrane helix</keyword>
<dbReference type="InterPro" id="IPR018490">
    <property type="entry name" value="cNMP-bd_dom_sf"/>
</dbReference>
<evidence type="ECO:0000259" key="13">
    <source>
        <dbReference type="PROSITE" id="PS50850"/>
    </source>
</evidence>
<reference evidence="15 16" key="1">
    <citation type="submission" date="2020-08" db="EMBL/GenBank/DDBJ databases">
        <title>Genome sequence of Nocardioides mesophilus KACC 16243T.</title>
        <authorList>
            <person name="Hyun D.-W."/>
            <person name="Bae J.-W."/>
        </authorList>
    </citation>
    <scope>NUCLEOTIDE SEQUENCE [LARGE SCALE GENOMIC DNA]</scope>
    <source>
        <strain evidence="15 16">KACC 16243</strain>
    </source>
</reference>
<keyword evidence="3" id="KW-0813">Transport</keyword>
<feature type="region of interest" description="Disordered" evidence="10">
    <location>
        <begin position="1053"/>
        <end position="1073"/>
    </location>
</feature>
<dbReference type="InterPro" id="IPR000595">
    <property type="entry name" value="cNMP-bd_dom"/>
</dbReference>
<dbReference type="CDD" id="cd00038">
    <property type="entry name" value="CAP_ED"/>
    <property type="match status" value="1"/>
</dbReference>